<dbReference type="SUPFAM" id="SSF46689">
    <property type="entry name" value="Homeodomain-like"/>
    <property type="match status" value="1"/>
</dbReference>
<evidence type="ECO:0000313" key="7">
    <source>
        <dbReference type="EMBL" id="NYD23626.1"/>
    </source>
</evidence>
<dbReference type="PANTHER" id="PTHR30055">
    <property type="entry name" value="HTH-TYPE TRANSCRIPTIONAL REGULATOR RUTR"/>
    <property type="match status" value="1"/>
</dbReference>
<dbReference type="InterPro" id="IPR039538">
    <property type="entry name" value="BetI_C"/>
</dbReference>
<accession>A0A7Y9DNC1</accession>
<dbReference type="GO" id="GO:0003700">
    <property type="term" value="F:DNA-binding transcription factor activity"/>
    <property type="evidence" value="ECO:0007669"/>
    <property type="project" value="TreeGrafter"/>
</dbReference>
<dbReference type="Pfam" id="PF13977">
    <property type="entry name" value="TetR_C_6"/>
    <property type="match status" value="1"/>
</dbReference>
<dbReference type="InterPro" id="IPR001647">
    <property type="entry name" value="HTH_TetR"/>
</dbReference>
<feature type="domain" description="HTH tetR-type" evidence="6">
    <location>
        <begin position="15"/>
        <end position="75"/>
    </location>
</feature>
<reference evidence="7 8" key="1">
    <citation type="submission" date="2020-07" db="EMBL/GenBank/DDBJ databases">
        <title>Sequencing the genomes of 1000 actinobacteria strains.</title>
        <authorList>
            <person name="Klenk H.-P."/>
        </authorList>
    </citation>
    <scope>NUCLEOTIDE SEQUENCE [LARGE SCALE GENOMIC DNA]</scope>
    <source>
        <strain evidence="7 8">DSM 7487</strain>
    </source>
</reference>
<evidence type="ECO:0000259" key="6">
    <source>
        <dbReference type="PROSITE" id="PS50977"/>
    </source>
</evidence>
<dbReference type="InterPro" id="IPR036271">
    <property type="entry name" value="Tet_transcr_reg_TetR-rel_C_sf"/>
</dbReference>
<dbReference type="InterPro" id="IPR009057">
    <property type="entry name" value="Homeodomain-like_sf"/>
</dbReference>
<dbReference type="PROSITE" id="PS50977">
    <property type="entry name" value="HTH_TETR_2"/>
    <property type="match status" value="1"/>
</dbReference>
<organism evidence="7 8">
    <name type="scientific">Kineococcus aurantiacus</name>
    <dbReference type="NCBI Taxonomy" id="37633"/>
    <lineage>
        <taxon>Bacteria</taxon>
        <taxon>Bacillati</taxon>
        <taxon>Actinomycetota</taxon>
        <taxon>Actinomycetes</taxon>
        <taxon>Kineosporiales</taxon>
        <taxon>Kineosporiaceae</taxon>
        <taxon>Kineococcus</taxon>
    </lineage>
</organism>
<dbReference type="EMBL" id="JACCBB010000001">
    <property type="protein sequence ID" value="NYD23626.1"/>
    <property type="molecule type" value="Genomic_DNA"/>
</dbReference>
<keyword evidence="4" id="KW-0804">Transcription</keyword>
<keyword evidence="2" id="KW-0805">Transcription regulation</keyword>
<evidence type="ECO:0000313" key="8">
    <source>
        <dbReference type="Proteomes" id="UP000521922"/>
    </source>
</evidence>
<comment type="caution">
    <text evidence="7">The sequence shown here is derived from an EMBL/GenBank/DDBJ whole genome shotgun (WGS) entry which is preliminary data.</text>
</comment>
<keyword evidence="1" id="KW-0678">Repressor</keyword>
<dbReference type="InterPro" id="IPR050109">
    <property type="entry name" value="HTH-type_TetR-like_transc_reg"/>
</dbReference>
<proteinExistence type="predicted"/>
<keyword evidence="3 5" id="KW-0238">DNA-binding</keyword>
<evidence type="ECO:0000256" key="1">
    <source>
        <dbReference type="ARBA" id="ARBA00022491"/>
    </source>
</evidence>
<dbReference type="Gene3D" id="1.10.357.10">
    <property type="entry name" value="Tetracycline Repressor, domain 2"/>
    <property type="match status" value="1"/>
</dbReference>
<dbReference type="RefSeq" id="WP_179753491.1">
    <property type="nucleotide sequence ID" value="NZ_BAAAGN010000016.1"/>
</dbReference>
<name>A0A7Y9DNC1_9ACTN</name>
<gene>
    <name evidence="7" type="ORF">BJ968_003166</name>
</gene>
<evidence type="ECO:0000256" key="4">
    <source>
        <dbReference type="ARBA" id="ARBA00023163"/>
    </source>
</evidence>
<dbReference type="GO" id="GO:0000976">
    <property type="term" value="F:transcription cis-regulatory region binding"/>
    <property type="evidence" value="ECO:0007669"/>
    <property type="project" value="TreeGrafter"/>
</dbReference>
<dbReference type="PANTHER" id="PTHR30055:SF226">
    <property type="entry name" value="HTH-TYPE TRANSCRIPTIONAL REGULATOR PKSA"/>
    <property type="match status" value="1"/>
</dbReference>
<dbReference type="SUPFAM" id="SSF48498">
    <property type="entry name" value="Tetracyclin repressor-like, C-terminal domain"/>
    <property type="match status" value="1"/>
</dbReference>
<dbReference type="AlphaFoldDB" id="A0A7Y9DNC1"/>
<evidence type="ECO:0000256" key="3">
    <source>
        <dbReference type="ARBA" id="ARBA00023125"/>
    </source>
</evidence>
<evidence type="ECO:0000256" key="5">
    <source>
        <dbReference type="PROSITE-ProRule" id="PRU00335"/>
    </source>
</evidence>
<keyword evidence="8" id="KW-1185">Reference proteome</keyword>
<dbReference type="Pfam" id="PF00440">
    <property type="entry name" value="TetR_N"/>
    <property type="match status" value="1"/>
</dbReference>
<dbReference type="PRINTS" id="PR00455">
    <property type="entry name" value="HTHTETR"/>
</dbReference>
<sequence length="203" mass="22306">MPEGTEQRRSYRKGVERRQQILDHAIGLFAERGVDGASLRSVGDSIGVSHAALRHYFSSRDELLVEVYREHEQRTQDGEVPPDRGAVEGMARSADRNRVVPGLVQLYSTLTSDALQDRHPLTREFIRERFARVRDELAAKIAEGQRAGRIAADVDAADAASLVIAASDGLQVQWLLEPGAVDVRRSLELLERLLPSGDGEGGG</sequence>
<dbReference type="Proteomes" id="UP000521922">
    <property type="component" value="Unassembled WGS sequence"/>
</dbReference>
<evidence type="ECO:0000256" key="2">
    <source>
        <dbReference type="ARBA" id="ARBA00023015"/>
    </source>
</evidence>
<protein>
    <submittedName>
        <fullName evidence="7">AcrR family transcriptional regulator</fullName>
    </submittedName>
</protein>
<feature type="DNA-binding region" description="H-T-H motif" evidence="5">
    <location>
        <begin position="38"/>
        <end position="57"/>
    </location>
</feature>